<dbReference type="GO" id="GO:0006284">
    <property type="term" value="P:base-excision repair"/>
    <property type="evidence" value="ECO:0007669"/>
    <property type="project" value="UniProtKB-UniRule"/>
</dbReference>
<feature type="domain" description="HhH-GPD" evidence="16">
    <location>
        <begin position="34"/>
        <end position="185"/>
    </location>
</feature>
<dbReference type="InterPro" id="IPR011257">
    <property type="entry name" value="DNA_glycosylase"/>
</dbReference>
<evidence type="ECO:0000256" key="12">
    <source>
        <dbReference type="ARBA" id="ARBA00023204"/>
    </source>
</evidence>
<dbReference type="Pfam" id="PF00730">
    <property type="entry name" value="HhH-GPD"/>
    <property type="match status" value="1"/>
</dbReference>
<dbReference type="Gene3D" id="1.10.1670.10">
    <property type="entry name" value="Helix-hairpin-Helix base-excision DNA repair enzymes (C-terminal)"/>
    <property type="match status" value="1"/>
</dbReference>
<dbReference type="EMBL" id="CWGJ01000001">
    <property type="protein sequence ID" value="CRX37456.1"/>
    <property type="molecule type" value="Genomic_DNA"/>
</dbReference>
<dbReference type="PROSITE" id="PS01155">
    <property type="entry name" value="ENDONUCLEASE_III_2"/>
    <property type="match status" value="1"/>
</dbReference>
<evidence type="ECO:0000256" key="10">
    <source>
        <dbReference type="ARBA" id="ARBA00023004"/>
    </source>
</evidence>
<evidence type="ECO:0000313" key="17">
    <source>
        <dbReference type="EMBL" id="CRX37456.1"/>
    </source>
</evidence>
<gene>
    <name evidence="17" type="primary">mutY</name>
    <name evidence="17" type="ORF">ELAC_0093</name>
</gene>
<keyword evidence="10 14" id="KW-0408">Iron</keyword>
<dbReference type="RefSeq" id="WP_098037309.1">
    <property type="nucleotide sequence ID" value="NZ_CWGJ01000001.1"/>
</dbReference>
<dbReference type="FunFam" id="1.10.340.30:FF:000002">
    <property type="entry name" value="Adenine DNA glycosylase"/>
    <property type="match status" value="1"/>
</dbReference>
<evidence type="ECO:0000313" key="18">
    <source>
        <dbReference type="Proteomes" id="UP000220251"/>
    </source>
</evidence>
<dbReference type="SUPFAM" id="SSF48150">
    <property type="entry name" value="DNA-glycosylase"/>
    <property type="match status" value="1"/>
</dbReference>
<dbReference type="SUPFAM" id="SSF55811">
    <property type="entry name" value="Nudix"/>
    <property type="match status" value="1"/>
</dbReference>
<dbReference type="AlphaFoldDB" id="A0A0H5DMS7"/>
<reference evidence="18" key="1">
    <citation type="submission" date="2015-06" db="EMBL/GenBank/DDBJ databases">
        <authorList>
            <person name="Bertelli C."/>
        </authorList>
    </citation>
    <scope>NUCLEOTIDE SEQUENCE [LARGE SCALE GENOMIC DNA]</scope>
    <source>
        <strain evidence="18">CRIB-30</strain>
    </source>
</reference>
<keyword evidence="18" id="KW-1185">Reference proteome</keyword>
<comment type="catalytic activity">
    <reaction evidence="1 14">
        <text>Hydrolyzes free adenine bases from 7,8-dihydro-8-oxoguanine:adenine mismatched double-stranded DNA, leaving an apurinic site.</text>
        <dbReference type="EC" id="3.2.2.31"/>
    </reaction>
</comment>
<dbReference type="InterPro" id="IPR015797">
    <property type="entry name" value="NUDIX_hydrolase-like_dom_sf"/>
</dbReference>
<evidence type="ECO:0000259" key="15">
    <source>
        <dbReference type="SMART" id="SM00278"/>
    </source>
</evidence>
<dbReference type="InterPro" id="IPR003265">
    <property type="entry name" value="HhH-GPD_domain"/>
</dbReference>
<name>A0A0H5DMS7_9BACT</name>
<keyword evidence="7" id="KW-0479">Metal-binding</keyword>
<dbReference type="CDD" id="cd00056">
    <property type="entry name" value="ENDO3c"/>
    <property type="match status" value="1"/>
</dbReference>
<dbReference type="InterPro" id="IPR029119">
    <property type="entry name" value="MutY_C"/>
</dbReference>
<keyword evidence="13 14" id="KW-0326">Glycosidase</keyword>
<keyword evidence="11" id="KW-0411">Iron-sulfur</keyword>
<comment type="similarity">
    <text evidence="3 14">Belongs to the Nth/MutY family.</text>
</comment>
<evidence type="ECO:0000256" key="9">
    <source>
        <dbReference type="ARBA" id="ARBA00022801"/>
    </source>
</evidence>
<dbReference type="GO" id="GO:0000701">
    <property type="term" value="F:purine-specific mismatch base pair DNA N-glycosylase activity"/>
    <property type="evidence" value="ECO:0007669"/>
    <property type="project" value="UniProtKB-EC"/>
</dbReference>
<evidence type="ECO:0000256" key="2">
    <source>
        <dbReference type="ARBA" id="ARBA00002933"/>
    </source>
</evidence>
<dbReference type="InterPro" id="IPR004036">
    <property type="entry name" value="Endonuclease-III-like_CS2"/>
</dbReference>
<evidence type="ECO:0000256" key="5">
    <source>
        <dbReference type="ARBA" id="ARBA00022023"/>
    </source>
</evidence>
<dbReference type="SMART" id="SM00478">
    <property type="entry name" value="ENDO3c"/>
    <property type="match status" value="1"/>
</dbReference>
<evidence type="ECO:0000256" key="8">
    <source>
        <dbReference type="ARBA" id="ARBA00022763"/>
    </source>
</evidence>
<keyword evidence="6" id="KW-0004">4Fe-4S</keyword>
<evidence type="ECO:0000256" key="11">
    <source>
        <dbReference type="ARBA" id="ARBA00023014"/>
    </source>
</evidence>
<dbReference type="InterPro" id="IPR000445">
    <property type="entry name" value="HhH_motif"/>
</dbReference>
<evidence type="ECO:0000259" key="16">
    <source>
        <dbReference type="SMART" id="SM00478"/>
    </source>
</evidence>
<dbReference type="GO" id="GO:0006298">
    <property type="term" value="P:mismatch repair"/>
    <property type="evidence" value="ECO:0007669"/>
    <property type="project" value="TreeGrafter"/>
</dbReference>
<evidence type="ECO:0000256" key="3">
    <source>
        <dbReference type="ARBA" id="ARBA00008343"/>
    </source>
</evidence>
<dbReference type="Pfam" id="PF14815">
    <property type="entry name" value="NUDIX_4"/>
    <property type="match status" value="1"/>
</dbReference>
<dbReference type="NCBIfam" id="TIGR01084">
    <property type="entry name" value="mutY"/>
    <property type="match status" value="1"/>
</dbReference>
<proteinExistence type="inferred from homology"/>
<dbReference type="GO" id="GO:0046872">
    <property type="term" value="F:metal ion binding"/>
    <property type="evidence" value="ECO:0007669"/>
    <property type="project" value="UniProtKB-UniRule"/>
</dbReference>
<evidence type="ECO:0000256" key="13">
    <source>
        <dbReference type="ARBA" id="ARBA00023295"/>
    </source>
</evidence>
<dbReference type="Pfam" id="PF00633">
    <property type="entry name" value="HHH"/>
    <property type="match status" value="1"/>
</dbReference>
<dbReference type="GO" id="GO:0032357">
    <property type="term" value="F:oxidized purine DNA binding"/>
    <property type="evidence" value="ECO:0007669"/>
    <property type="project" value="TreeGrafter"/>
</dbReference>
<dbReference type="InterPro" id="IPR005760">
    <property type="entry name" value="A/G_AdeGlyc_MutY"/>
</dbReference>
<evidence type="ECO:0000256" key="6">
    <source>
        <dbReference type="ARBA" id="ARBA00022485"/>
    </source>
</evidence>
<dbReference type="InterPro" id="IPR044298">
    <property type="entry name" value="MIG/MutY"/>
</dbReference>
<accession>A0A0H5DMS7</accession>
<keyword evidence="12" id="KW-0234">DNA repair</keyword>
<keyword evidence="9 17" id="KW-0378">Hydrolase</keyword>
<dbReference type="Proteomes" id="UP000220251">
    <property type="component" value="Unassembled WGS sequence"/>
</dbReference>
<dbReference type="Gene3D" id="1.10.340.30">
    <property type="entry name" value="Hypothetical protein, domain 2"/>
    <property type="match status" value="1"/>
</dbReference>
<comment type="cofactor">
    <cofactor evidence="14">
        <name>[4Fe-4S] cluster</name>
        <dbReference type="ChEBI" id="CHEBI:49883"/>
    </cofactor>
    <text evidence="14">Binds 1 [4Fe-4S] cluster.</text>
</comment>
<dbReference type="OrthoDB" id="9802365at2"/>
<keyword evidence="8 14" id="KW-0227">DNA damage</keyword>
<comment type="function">
    <text evidence="2">Adenine glycosylase active on G-A mispairs. MutY also corrects error-prone DNA synthesis past GO lesions which are due to the oxidatively damaged form of guanine: 7,8-dihydro-8-oxoguanine (8-oxo-dGTP).</text>
</comment>
<dbReference type="GO" id="GO:0034039">
    <property type="term" value="F:8-oxo-7,8-dihydroguanine DNA N-glycosylase activity"/>
    <property type="evidence" value="ECO:0007669"/>
    <property type="project" value="TreeGrafter"/>
</dbReference>
<evidence type="ECO:0000256" key="1">
    <source>
        <dbReference type="ARBA" id="ARBA00000843"/>
    </source>
</evidence>
<dbReference type="InterPro" id="IPR003583">
    <property type="entry name" value="Hlx-hairpin-Hlx_DNA-bd_motif"/>
</dbReference>
<dbReference type="SMART" id="SM00278">
    <property type="entry name" value="HhH1"/>
    <property type="match status" value="1"/>
</dbReference>
<dbReference type="EC" id="3.2.2.31" evidence="4 14"/>
<feature type="domain" description="Helix-hairpin-helix DNA-binding motif class 1" evidence="15">
    <location>
        <begin position="104"/>
        <end position="123"/>
    </location>
</feature>
<sequence>MDVDRLAAWFEINKRAFPWRETKDPYRIWISEVMLQQTQAQVVIPYFDRWIEKFPTIEALSEAEKDEVVKAWEGLGYYSRARNLHRGAKDVVSRFGGKIPATKEELLSIPGIGEYTAGAILSFAFSQRSPAIDGNVIRVITRFFRIREEISIASTKRAILKAVEEILPKKNSHIVSEALIELGATVCKKKPSCIACPVKKGCLAYLHGEEGEIPFIKKRAATVFLRRAVFAVEQSGKLLIRREVEKGIMQDLYALPSIEISEPISGAVAVALLKEKFGIDAGFQLALPEVEHTYTRFRVTLNPVKVYAQGPELPAGFQWVSFPDLKEFPFSSGYRRILRLLNVK</sequence>
<protein>
    <recommendedName>
        <fullName evidence="5 14">Adenine DNA glycosylase</fullName>
        <ecNumber evidence="4 14">3.2.2.31</ecNumber>
    </recommendedName>
</protein>
<dbReference type="PANTHER" id="PTHR42944">
    <property type="entry name" value="ADENINE DNA GLYCOSYLASE"/>
    <property type="match status" value="1"/>
</dbReference>
<dbReference type="InterPro" id="IPR023170">
    <property type="entry name" value="HhH_base_excis_C"/>
</dbReference>
<dbReference type="PANTHER" id="PTHR42944:SF1">
    <property type="entry name" value="ADENINE DNA GLYCOSYLASE"/>
    <property type="match status" value="1"/>
</dbReference>
<dbReference type="GO" id="GO:0051539">
    <property type="term" value="F:4 iron, 4 sulfur cluster binding"/>
    <property type="evidence" value="ECO:0007669"/>
    <property type="project" value="UniProtKB-UniRule"/>
</dbReference>
<evidence type="ECO:0000256" key="4">
    <source>
        <dbReference type="ARBA" id="ARBA00012045"/>
    </source>
</evidence>
<dbReference type="Gene3D" id="3.90.79.10">
    <property type="entry name" value="Nucleoside Triphosphate Pyrophosphohydrolase"/>
    <property type="match status" value="1"/>
</dbReference>
<dbReference type="CDD" id="cd03431">
    <property type="entry name" value="NUDIX_DNA_Glycosylase_C-MutY"/>
    <property type="match status" value="1"/>
</dbReference>
<dbReference type="GO" id="GO:0035485">
    <property type="term" value="F:adenine/guanine mispair binding"/>
    <property type="evidence" value="ECO:0007669"/>
    <property type="project" value="TreeGrafter"/>
</dbReference>
<evidence type="ECO:0000256" key="14">
    <source>
        <dbReference type="RuleBase" id="RU365096"/>
    </source>
</evidence>
<evidence type="ECO:0000256" key="7">
    <source>
        <dbReference type="ARBA" id="ARBA00022723"/>
    </source>
</evidence>
<organism evidence="17 18">
    <name type="scientific">Estrella lausannensis</name>
    <dbReference type="NCBI Taxonomy" id="483423"/>
    <lineage>
        <taxon>Bacteria</taxon>
        <taxon>Pseudomonadati</taxon>
        <taxon>Chlamydiota</taxon>
        <taxon>Chlamydiia</taxon>
        <taxon>Parachlamydiales</taxon>
        <taxon>Candidatus Criblamydiaceae</taxon>
        <taxon>Estrella</taxon>
    </lineage>
</organism>